<proteinExistence type="inferred from homology"/>
<dbReference type="PROSITE" id="PS50262">
    <property type="entry name" value="G_PROTEIN_RECEP_F1_2"/>
    <property type="match status" value="1"/>
</dbReference>
<keyword evidence="11" id="KW-0325">Glycoprotein</keyword>
<comment type="subcellular location">
    <subcellularLocation>
        <location evidence="2">Cell membrane</location>
        <topology evidence="2">Multi-pass membrane protein</topology>
    </subcellularLocation>
    <subcellularLocation>
        <location evidence="1">Early endosome</location>
    </subcellularLocation>
</comment>
<evidence type="ECO:0000313" key="17">
    <source>
        <dbReference type="Proteomes" id="UP001591681"/>
    </source>
</evidence>
<evidence type="ECO:0000256" key="4">
    <source>
        <dbReference type="ARBA" id="ARBA00022692"/>
    </source>
</evidence>
<evidence type="ECO:0000259" key="15">
    <source>
        <dbReference type="PROSITE" id="PS50262"/>
    </source>
</evidence>
<dbReference type="InterPro" id="IPR017452">
    <property type="entry name" value="GPCR_Rhodpsn_7TM"/>
</dbReference>
<evidence type="ECO:0000256" key="12">
    <source>
        <dbReference type="ARBA" id="ARBA00023224"/>
    </source>
</evidence>
<evidence type="ECO:0000256" key="7">
    <source>
        <dbReference type="ARBA" id="ARBA00023040"/>
    </source>
</evidence>
<feature type="transmembrane region" description="Helical" evidence="14">
    <location>
        <begin position="258"/>
        <end position="282"/>
    </location>
</feature>
<keyword evidence="9" id="KW-1015">Disulfide bond</keyword>
<organism evidence="16 17">
    <name type="scientific">Coilia grayii</name>
    <name type="common">Gray's grenadier anchovy</name>
    <dbReference type="NCBI Taxonomy" id="363190"/>
    <lineage>
        <taxon>Eukaryota</taxon>
        <taxon>Metazoa</taxon>
        <taxon>Chordata</taxon>
        <taxon>Craniata</taxon>
        <taxon>Vertebrata</taxon>
        <taxon>Euteleostomi</taxon>
        <taxon>Actinopterygii</taxon>
        <taxon>Neopterygii</taxon>
        <taxon>Teleostei</taxon>
        <taxon>Clupei</taxon>
        <taxon>Clupeiformes</taxon>
        <taxon>Clupeoidei</taxon>
        <taxon>Engraulidae</taxon>
        <taxon>Coilinae</taxon>
        <taxon>Coilia</taxon>
    </lineage>
</organism>
<dbReference type="CDD" id="cd14984">
    <property type="entry name" value="7tmA_Chemokine_R"/>
    <property type="match status" value="1"/>
</dbReference>
<dbReference type="PRINTS" id="PR00657">
    <property type="entry name" value="CCCHEMOKINER"/>
</dbReference>
<comment type="caution">
    <text evidence="16">The sequence shown here is derived from an EMBL/GenBank/DDBJ whole genome shotgun (WGS) entry which is preliminary data.</text>
</comment>
<feature type="domain" description="G-protein coupled receptors family 1 profile" evidence="15">
    <location>
        <begin position="71"/>
        <end position="319"/>
    </location>
</feature>
<dbReference type="InterPro" id="IPR000355">
    <property type="entry name" value="Chemokine_rcpt"/>
</dbReference>
<dbReference type="PROSITE" id="PS00237">
    <property type="entry name" value="G_PROTEIN_RECEP_F1_1"/>
    <property type="match status" value="1"/>
</dbReference>
<keyword evidence="7 13" id="KW-0297">G-protein coupled receptor</keyword>
<dbReference type="GO" id="GO:0005769">
    <property type="term" value="C:early endosome"/>
    <property type="evidence" value="ECO:0007669"/>
    <property type="project" value="UniProtKB-SubCell"/>
</dbReference>
<evidence type="ECO:0000256" key="10">
    <source>
        <dbReference type="ARBA" id="ARBA00023170"/>
    </source>
</evidence>
<keyword evidence="4 13" id="KW-0812">Transmembrane</keyword>
<dbReference type="PRINTS" id="PR00645">
    <property type="entry name" value="CXCCHMKINER4"/>
</dbReference>
<dbReference type="InterPro" id="IPR050119">
    <property type="entry name" value="CCR1-9-like"/>
</dbReference>
<evidence type="ECO:0000256" key="9">
    <source>
        <dbReference type="ARBA" id="ARBA00023157"/>
    </source>
</evidence>
<evidence type="ECO:0000256" key="1">
    <source>
        <dbReference type="ARBA" id="ARBA00004412"/>
    </source>
</evidence>
<sequence length="367" mass="42022">MKQDLNSTSLPGLQNYTMFGTTKQTIDDYGDYYGNTSDKDYEPCNITDLKAFGQVFLPTLYSLVFVTGLLGNGLVVCVLLWFQRKCNLTDICLLNLALSDLLFIFSLPFWATYAAQGSWPWNSTMCRLMTFLYTMGFYGSIGFMVAMTLDRYLLIVHSTSVTVWRTLRLGMVLIGVVWAMSLIASLPSVIFAEVNGTQGAYTCAIEVPEESWWRSFDYVEMNVLGLVMPLSIMVFCYARIIPTLIRMKTHKKHKAIKLIFAIIITFFLFWTPYHIVLFLHILKQRGYFTQCHQWSHLDLAMKVTETVAFTHCCLNPIIYAFAGEKFCRLVVKMFGKLLPLCSVSRESYERRSSVYSRSSEITSTKLI</sequence>
<dbReference type="PANTHER" id="PTHR10489:SF686">
    <property type="entry name" value="C-C CHEMOKINE RECEPTOR TYPE 5"/>
    <property type="match status" value="1"/>
</dbReference>
<dbReference type="FunFam" id="1.20.1070.10:FF:000026">
    <property type="entry name" value="C-C chemokine receptor type 5"/>
    <property type="match status" value="1"/>
</dbReference>
<dbReference type="EMBL" id="JBHFQA010000017">
    <property type="protein sequence ID" value="KAL2084882.1"/>
    <property type="molecule type" value="Genomic_DNA"/>
</dbReference>
<evidence type="ECO:0000256" key="3">
    <source>
        <dbReference type="ARBA" id="ARBA00022475"/>
    </source>
</evidence>
<dbReference type="PANTHER" id="PTHR10489">
    <property type="entry name" value="CELL ADHESION MOLECULE"/>
    <property type="match status" value="1"/>
</dbReference>
<keyword evidence="10 13" id="KW-0675">Receptor</keyword>
<dbReference type="GO" id="GO:0070098">
    <property type="term" value="P:chemokine-mediated signaling pathway"/>
    <property type="evidence" value="ECO:0007669"/>
    <property type="project" value="UniProtKB-ARBA"/>
</dbReference>
<dbReference type="InterPro" id="IPR001277">
    <property type="entry name" value="CXCR4/ACKR2"/>
</dbReference>
<keyword evidence="12 13" id="KW-0807">Transducer</keyword>
<evidence type="ECO:0000256" key="6">
    <source>
        <dbReference type="ARBA" id="ARBA00022989"/>
    </source>
</evidence>
<feature type="transmembrane region" description="Helical" evidence="14">
    <location>
        <begin position="218"/>
        <end position="238"/>
    </location>
</feature>
<feature type="transmembrane region" description="Helical" evidence="14">
    <location>
        <begin position="60"/>
        <end position="82"/>
    </location>
</feature>
<keyword evidence="6 14" id="KW-1133">Transmembrane helix</keyword>
<name>A0ABD1JCT1_9TELE</name>
<reference evidence="16 17" key="1">
    <citation type="submission" date="2024-09" db="EMBL/GenBank/DDBJ databases">
        <title>A chromosome-level genome assembly of Gray's grenadier anchovy, Coilia grayii.</title>
        <authorList>
            <person name="Fu Z."/>
        </authorList>
    </citation>
    <scope>NUCLEOTIDE SEQUENCE [LARGE SCALE GENOMIC DNA]</scope>
    <source>
        <strain evidence="16">G4</strain>
        <tissue evidence="16">Muscle</tissue>
    </source>
</reference>
<dbReference type="SUPFAM" id="SSF81321">
    <property type="entry name" value="Family A G protein-coupled receptor-like"/>
    <property type="match status" value="1"/>
</dbReference>
<dbReference type="PRINTS" id="PR00237">
    <property type="entry name" value="GPCRRHODOPSN"/>
</dbReference>
<dbReference type="InterPro" id="IPR000276">
    <property type="entry name" value="GPCR_Rhodpsn"/>
</dbReference>
<keyword evidence="8 14" id="KW-0472">Membrane</keyword>
<keyword evidence="17" id="KW-1185">Reference proteome</keyword>
<protein>
    <recommendedName>
        <fullName evidence="15">G-protein coupled receptors family 1 profile domain-containing protein</fullName>
    </recommendedName>
</protein>
<keyword evidence="5" id="KW-0967">Endosome</keyword>
<evidence type="ECO:0000256" key="8">
    <source>
        <dbReference type="ARBA" id="ARBA00023136"/>
    </source>
</evidence>
<evidence type="ECO:0000256" key="14">
    <source>
        <dbReference type="SAM" id="Phobius"/>
    </source>
</evidence>
<feature type="transmembrane region" description="Helical" evidence="14">
    <location>
        <begin position="131"/>
        <end position="149"/>
    </location>
</feature>
<feature type="transmembrane region" description="Helical" evidence="14">
    <location>
        <begin position="91"/>
        <end position="111"/>
    </location>
</feature>
<evidence type="ECO:0000256" key="5">
    <source>
        <dbReference type="ARBA" id="ARBA00022753"/>
    </source>
</evidence>
<feature type="transmembrane region" description="Helical" evidence="14">
    <location>
        <begin position="169"/>
        <end position="192"/>
    </location>
</feature>
<evidence type="ECO:0000256" key="2">
    <source>
        <dbReference type="ARBA" id="ARBA00004651"/>
    </source>
</evidence>
<gene>
    <name evidence="16" type="ORF">ACEWY4_020400</name>
</gene>
<comment type="similarity">
    <text evidence="13">Belongs to the G-protein coupled receptor 1 family.</text>
</comment>
<dbReference type="Pfam" id="PF00001">
    <property type="entry name" value="7tm_1"/>
    <property type="match status" value="1"/>
</dbReference>
<accession>A0ABD1JCT1</accession>
<dbReference type="AlphaFoldDB" id="A0ABD1JCT1"/>
<dbReference type="Proteomes" id="UP001591681">
    <property type="component" value="Unassembled WGS sequence"/>
</dbReference>
<dbReference type="GO" id="GO:0005886">
    <property type="term" value="C:plasma membrane"/>
    <property type="evidence" value="ECO:0007669"/>
    <property type="project" value="UniProtKB-SubCell"/>
</dbReference>
<dbReference type="Gene3D" id="1.20.1070.10">
    <property type="entry name" value="Rhodopsin 7-helix transmembrane proteins"/>
    <property type="match status" value="1"/>
</dbReference>
<keyword evidence="3" id="KW-1003">Cell membrane</keyword>
<evidence type="ECO:0000256" key="13">
    <source>
        <dbReference type="RuleBase" id="RU000688"/>
    </source>
</evidence>
<dbReference type="GO" id="GO:0004930">
    <property type="term" value="F:G protein-coupled receptor activity"/>
    <property type="evidence" value="ECO:0007669"/>
    <property type="project" value="UniProtKB-KW"/>
</dbReference>
<evidence type="ECO:0000256" key="11">
    <source>
        <dbReference type="ARBA" id="ARBA00023180"/>
    </source>
</evidence>
<evidence type="ECO:0000313" key="16">
    <source>
        <dbReference type="EMBL" id="KAL2084882.1"/>
    </source>
</evidence>